<evidence type="ECO:0000256" key="1">
    <source>
        <dbReference type="SAM" id="Phobius"/>
    </source>
</evidence>
<evidence type="ECO:0000313" key="3">
    <source>
        <dbReference type="Proteomes" id="UP000293331"/>
    </source>
</evidence>
<feature type="transmembrane region" description="Helical" evidence="1">
    <location>
        <begin position="12"/>
        <end position="34"/>
    </location>
</feature>
<keyword evidence="3" id="KW-1185">Reference proteome</keyword>
<proteinExistence type="predicted"/>
<dbReference type="OrthoDB" id="1496029at2"/>
<reference evidence="2 3" key="1">
    <citation type="submission" date="2019-02" db="EMBL/GenBank/DDBJ databases">
        <title>Bacterial novel species Mucilaginibacter sp. 17JY9-4 isolated from soil.</title>
        <authorList>
            <person name="Jung H.-Y."/>
        </authorList>
    </citation>
    <scope>NUCLEOTIDE SEQUENCE [LARGE SCALE GENOMIC DNA]</scope>
    <source>
        <strain evidence="2 3">17JY9-4</strain>
    </source>
</reference>
<dbReference type="RefSeq" id="WP_129877440.1">
    <property type="nucleotide sequence ID" value="NZ_SEWG01000005.1"/>
</dbReference>
<keyword evidence="1" id="KW-0472">Membrane</keyword>
<accession>A0A4Q5LJH1</accession>
<keyword evidence="1" id="KW-0812">Transmembrane</keyword>
<name>A0A4Q5LJH1_9SPHI</name>
<gene>
    <name evidence="2" type="ORF">EWM62_14795</name>
</gene>
<protein>
    <submittedName>
        <fullName evidence="2">Uncharacterized protein</fullName>
    </submittedName>
</protein>
<dbReference type="Proteomes" id="UP000293331">
    <property type="component" value="Unassembled WGS sequence"/>
</dbReference>
<feature type="transmembrane region" description="Helical" evidence="1">
    <location>
        <begin position="88"/>
        <end position="111"/>
    </location>
</feature>
<evidence type="ECO:0000313" key="2">
    <source>
        <dbReference type="EMBL" id="RYU89581.1"/>
    </source>
</evidence>
<feature type="transmembrane region" description="Helical" evidence="1">
    <location>
        <begin position="46"/>
        <end position="67"/>
    </location>
</feature>
<sequence length="118" mass="13206">MKEDGRSVVPWFSTCIAAAFFTAVVTSMIAKLMIGSTTTDFAMSAFLIGIIAVGLLSFFGVKAYLFNNERNIKISQVYIDTYTNRQRSFFSSIVVTVIIITPFILMFLVWLTDKPLPN</sequence>
<keyword evidence="1" id="KW-1133">Transmembrane helix</keyword>
<dbReference type="AlphaFoldDB" id="A0A4Q5LJH1"/>
<dbReference type="EMBL" id="SEWG01000005">
    <property type="protein sequence ID" value="RYU89581.1"/>
    <property type="molecule type" value="Genomic_DNA"/>
</dbReference>
<organism evidence="2 3">
    <name type="scientific">Mucilaginibacter terrigena</name>
    <dbReference type="NCBI Taxonomy" id="2492395"/>
    <lineage>
        <taxon>Bacteria</taxon>
        <taxon>Pseudomonadati</taxon>
        <taxon>Bacteroidota</taxon>
        <taxon>Sphingobacteriia</taxon>
        <taxon>Sphingobacteriales</taxon>
        <taxon>Sphingobacteriaceae</taxon>
        <taxon>Mucilaginibacter</taxon>
    </lineage>
</organism>
<comment type="caution">
    <text evidence="2">The sequence shown here is derived from an EMBL/GenBank/DDBJ whole genome shotgun (WGS) entry which is preliminary data.</text>
</comment>